<comment type="subcellular location">
    <subcellularLocation>
        <location evidence="2">Cell membrane</location>
    </subcellularLocation>
    <subcellularLocation>
        <location evidence="3">Membrane raft</location>
        <topology evidence="3">Multi-pass membrane protein</topology>
    </subcellularLocation>
</comment>
<dbReference type="InterPro" id="IPR018060">
    <property type="entry name" value="HTH_AraC"/>
</dbReference>
<keyword evidence="13" id="KW-0238">DNA-binding</keyword>
<evidence type="ECO:0000256" key="7">
    <source>
        <dbReference type="ARBA" id="ARBA00022679"/>
    </source>
</evidence>
<keyword evidence="5" id="KW-1003">Cell membrane</keyword>
<evidence type="ECO:0000256" key="16">
    <source>
        <dbReference type="PROSITE-ProRule" id="PRU00169"/>
    </source>
</evidence>
<dbReference type="Gene3D" id="3.40.50.2300">
    <property type="match status" value="1"/>
</dbReference>
<feature type="compositionally biased region" description="Polar residues" evidence="18">
    <location>
        <begin position="689"/>
        <end position="703"/>
    </location>
</feature>
<dbReference type="Pfam" id="PF12833">
    <property type="entry name" value="HTH_18"/>
    <property type="match status" value="1"/>
</dbReference>
<evidence type="ECO:0000256" key="4">
    <source>
        <dbReference type="ARBA" id="ARBA00012438"/>
    </source>
</evidence>
<evidence type="ECO:0000256" key="12">
    <source>
        <dbReference type="ARBA" id="ARBA00023015"/>
    </source>
</evidence>
<evidence type="ECO:0000256" key="3">
    <source>
        <dbReference type="ARBA" id="ARBA00004314"/>
    </source>
</evidence>
<dbReference type="Gene3D" id="1.25.40.10">
    <property type="entry name" value="Tetratricopeptide repeat domain"/>
    <property type="match status" value="2"/>
</dbReference>
<keyword evidence="15" id="KW-0804">Transcription</keyword>
<dbReference type="Gene3D" id="1.10.10.60">
    <property type="entry name" value="Homeodomain-like"/>
    <property type="match status" value="1"/>
</dbReference>
<dbReference type="Pfam" id="PF00512">
    <property type="entry name" value="HisKA"/>
    <property type="match status" value="1"/>
</dbReference>
<name>A0A7K1GQC4_9FLAO</name>
<dbReference type="InterPro" id="IPR009057">
    <property type="entry name" value="Homeodomain-like_sf"/>
</dbReference>
<dbReference type="GO" id="GO:0043565">
    <property type="term" value="F:sequence-specific DNA binding"/>
    <property type="evidence" value="ECO:0007669"/>
    <property type="project" value="InterPro"/>
</dbReference>
<dbReference type="SMART" id="SM00028">
    <property type="entry name" value="TPR"/>
    <property type="match status" value="7"/>
</dbReference>
<dbReference type="GO" id="GO:0005524">
    <property type="term" value="F:ATP binding"/>
    <property type="evidence" value="ECO:0007669"/>
    <property type="project" value="UniProtKB-KW"/>
</dbReference>
<keyword evidence="14 19" id="KW-0472">Membrane</keyword>
<evidence type="ECO:0000259" key="22">
    <source>
        <dbReference type="PROSITE" id="PS50110"/>
    </source>
</evidence>
<dbReference type="InterPro" id="IPR006597">
    <property type="entry name" value="Sel1-like"/>
</dbReference>
<keyword evidence="19" id="KW-0812">Transmembrane</keyword>
<dbReference type="PROSITE" id="PS50110">
    <property type="entry name" value="RESPONSE_REGULATORY"/>
    <property type="match status" value="1"/>
</dbReference>
<evidence type="ECO:0000313" key="24">
    <source>
        <dbReference type="Proteomes" id="UP000488936"/>
    </source>
</evidence>
<feature type="domain" description="HTH araC/xylS-type" evidence="20">
    <location>
        <begin position="864"/>
        <end position="961"/>
    </location>
</feature>
<evidence type="ECO:0000259" key="21">
    <source>
        <dbReference type="PROSITE" id="PS50109"/>
    </source>
</evidence>
<feature type="modified residue" description="4-aspartylphosphate" evidence="16">
    <location>
        <position position="764"/>
    </location>
</feature>
<dbReference type="InterPro" id="IPR001789">
    <property type="entry name" value="Sig_transdc_resp-reg_receiver"/>
</dbReference>
<dbReference type="InterPro" id="IPR011990">
    <property type="entry name" value="TPR-like_helical_dom_sf"/>
</dbReference>
<keyword evidence="10" id="KW-0067">ATP-binding</keyword>
<dbReference type="FunFam" id="3.30.565.10:FF:000023">
    <property type="entry name" value="PAS domain-containing sensor histidine kinase"/>
    <property type="match status" value="1"/>
</dbReference>
<dbReference type="GO" id="GO:0005886">
    <property type="term" value="C:plasma membrane"/>
    <property type="evidence" value="ECO:0007669"/>
    <property type="project" value="UniProtKB-SubCell"/>
</dbReference>
<feature type="repeat" description="TPR" evidence="17">
    <location>
        <begin position="133"/>
        <end position="166"/>
    </location>
</feature>
<evidence type="ECO:0000256" key="1">
    <source>
        <dbReference type="ARBA" id="ARBA00000085"/>
    </source>
</evidence>
<dbReference type="EMBL" id="WMJY01000031">
    <property type="protein sequence ID" value="MTH30583.1"/>
    <property type="molecule type" value="Genomic_DNA"/>
</dbReference>
<evidence type="ECO:0000256" key="15">
    <source>
        <dbReference type="ARBA" id="ARBA00023163"/>
    </source>
</evidence>
<evidence type="ECO:0000256" key="6">
    <source>
        <dbReference type="ARBA" id="ARBA00022553"/>
    </source>
</evidence>
<dbReference type="Gene3D" id="3.30.565.10">
    <property type="entry name" value="Histidine kinase-like ATPase, C-terminal domain"/>
    <property type="match status" value="1"/>
</dbReference>
<dbReference type="EC" id="2.7.13.3" evidence="4"/>
<dbReference type="InterPro" id="IPR005467">
    <property type="entry name" value="His_kinase_dom"/>
</dbReference>
<dbReference type="SUPFAM" id="SSF46689">
    <property type="entry name" value="Homeodomain-like"/>
    <property type="match status" value="1"/>
</dbReference>
<dbReference type="Pfam" id="PF13424">
    <property type="entry name" value="TPR_12"/>
    <property type="match status" value="3"/>
</dbReference>
<dbReference type="SMART" id="SM00448">
    <property type="entry name" value="REC"/>
    <property type="match status" value="1"/>
</dbReference>
<dbReference type="InterPro" id="IPR018062">
    <property type="entry name" value="HTH_AraC-typ_CS"/>
</dbReference>
<dbReference type="PRINTS" id="PR00344">
    <property type="entry name" value="BCTRLSENSOR"/>
</dbReference>
<dbReference type="Pfam" id="PF02518">
    <property type="entry name" value="HATPase_c"/>
    <property type="match status" value="1"/>
</dbReference>
<evidence type="ECO:0000256" key="19">
    <source>
        <dbReference type="SAM" id="Phobius"/>
    </source>
</evidence>
<evidence type="ECO:0000256" key="5">
    <source>
        <dbReference type="ARBA" id="ARBA00022475"/>
    </source>
</evidence>
<dbReference type="SUPFAM" id="SSF47384">
    <property type="entry name" value="Homodimeric domain of signal transducing histidine kinase"/>
    <property type="match status" value="1"/>
</dbReference>
<sequence>MFTPHTIPYRIIVFVFFISLTIFAQEKKSIPHIEIDSLTNILAKESASDTLTVNRINELSRLLLRVSEFDQAIVHAQKSEQLAKKIKYKFGQATAFSILGIANVYKGNYPLALDNFQANLKITEALGDQRDIANSYNYIGIVYLSQGNYPLALEYYFKTLKIFEELDYKKGILNALNNIGIVYKNQKEYSKALEYYFNALKIVENTDDKQSTSMAYNNIGSVYQLQGNYPKALEYLFQALALKQELGNKQEQAGCYNNIGIIYKQQENYPEALKYYFKFLELAQQVKDKASIALANNNIGLVELELNRVDSAQKHIEKALILAKETGNKSLIRDFYYNTTLVDSTLGNYKDAYQNYKQYIVYRDSLINQENEKKSLEISMGYQFDKKAALFQEELKTKQLQRNIAFVGIGVMALLTILVFYLFKLRNKKFKIEKQNLELQRREVEILKENEQFKTRFIANISHEFRTPLTLINGHVEVLKQKGDQQDFSHFNEIEQNGKRLLTLINQLLDLSKMQSGQYKLKYQNGNVLNQASMLVQSFHSYAQQHGISLILEHTESAKTLPERQFNYSSEALAIIITNLISNAIKYTPAGGSVTTEIDYKQDKIFISITDTGIGISPNDIPRIFERFYQVDDPKQRTYAGSGIGLALVKELVNLHQGDIKVESPVEGGCTFTFWIESAQTEDIETTNAIEPNNDLPNSQPTPAATDESENTELPLVLVIEDQSELRSFIVDNLGQQYRYEQASNGKDGIRLAKELLPDLIISDVMMPDANGYEVCETLKNNVATSHIPIILLTAKAEQKDKLTGLQTGADDYLTKPFSLAEIRLRVKNILSFKELLRKKFKGNTMPTAEETPELNTRDRKFVDDVTGLVEQNISNLQFGVNTLADGVCLSVSQLNRKLKTITGKTPAEFIRNIRLEEAVELLKDGESVADTAWAVGFEDSVYFSKVFKKHWGYPPSSVKK</sequence>
<keyword evidence="7" id="KW-0808">Transferase</keyword>
<dbReference type="PANTHER" id="PTHR43547">
    <property type="entry name" value="TWO-COMPONENT HISTIDINE KINASE"/>
    <property type="match status" value="1"/>
</dbReference>
<accession>A0A7K1GQC4</accession>
<evidence type="ECO:0000256" key="10">
    <source>
        <dbReference type="ARBA" id="ARBA00022840"/>
    </source>
</evidence>
<dbReference type="SMART" id="SM00387">
    <property type="entry name" value="HATPase_c"/>
    <property type="match status" value="1"/>
</dbReference>
<dbReference type="Proteomes" id="UP000488936">
    <property type="component" value="Unassembled WGS sequence"/>
</dbReference>
<dbReference type="CDD" id="cd00082">
    <property type="entry name" value="HisKA"/>
    <property type="match status" value="1"/>
</dbReference>
<keyword evidence="24" id="KW-1185">Reference proteome</keyword>
<keyword evidence="12" id="KW-0805">Transcription regulation</keyword>
<organism evidence="23 24">
    <name type="scientific">Myroides pelagicus</name>
    <dbReference type="NCBI Taxonomy" id="270914"/>
    <lineage>
        <taxon>Bacteria</taxon>
        <taxon>Pseudomonadati</taxon>
        <taxon>Bacteroidota</taxon>
        <taxon>Flavobacteriia</taxon>
        <taxon>Flavobacteriales</taxon>
        <taxon>Flavobacteriaceae</taxon>
        <taxon>Myroides</taxon>
    </lineage>
</organism>
<dbReference type="GO" id="GO:0045121">
    <property type="term" value="C:membrane raft"/>
    <property type="evidence" value="ECO:0007669"/>
    <property type="project" value="UniProtKB-SubCell"/>
</dbReference>
<evidence type="ECO:0000256" key="14">
    <source>
        <dbReference type="ARBA" id="ARBA00023136"/>
    </source>
</evidence>
<evidence type="ECO:0000256" key="9">
    <source>
        <dbReference type="ARBA" id="ARBA00022777"/>
    </source>
</evidence>
<dbReference type="SMART" id="SM00388">
    <property type="entry name" value="HisKA"/>
    <property type="match status" value="1"/>
</dbReference>
<evidence type="ECO:0000313" key="23">
    <source>
        <dbReference type="EMBL" id="MTH30583.1"/>
    </source>
</evidence>
<feature type="transmembrane region" description="Helical" evidence="19">
    <location>
        <begin position="404"/>
        <end position="423"/>
    </location>
</feature>
<evidence type="ECO:0000256" key="18">
    <source>
        <dbReference type="SAM" id="MobiDB-lite"/>
    </source>
</evidence>
<dbReference type="GO" id="GO:0000155">
    <property type="term" value="F:phosphorelay sensor kinase activity"/>
    <property type="evidence" value="ECO:0007669"/>
    <property type="project" value="InterPro"/>
</dbReference>
<protein>
    <recommendedName>
        <fullName evidence="4">histidine kinase</fullName>
        <ecNumber evidence="4">2.7.13.3</ecNumber>
    </recommendedName>
</protein>
<feature type="domain" description="Response regulatory" evidence="22">
    <location>
        <begin position="716"/>
        <end position="831"/>
    </location>
</feature>
<dbReference type="InterPro" id="IPR003661">
    <property type="entry name" value="HisK_dim/P_dom"/>
</dbReference>
<dbReference type="PROSITE" id="PS50005">
    <property type="entry name" value="TPR"/>
    <property type="match status" value="4"/>
</dbReference>
<dbReference type="Gene3D" id="1.10.287.130">
    <property type="match status" value="1"/>
</dbReference>
<reference evidence="23 24" key="1">
    <citation type="journal article" date="2006" name="Int. J. Syst. Evol. Microbiol.">
        <title>Myroides pelagicus sp. nov., isolated from seawater in Thailand.</title>
        <authorList>
            <person name="Yoon J."/>
            <person name="Maneerat S."/>
            <person name="Kawai F."/>
            <person name="Yokota A."/>
        </authorList>
    </citation>
    <scope>NUCLEOTIDE SEQUENCE [LARGE SCALE GENOMIC DNA]</scope>
    <source>
        <strain evidence="23 24">SM1T</strain>
    </source>
</reference>
<dbReference type="SMART" id="SM00671">
    <property type="entry name" value="SEL1"/>
    <property type="match status" value="4"/>
</dbReference>
<comment type="catalytic activity">
    <reaction evidence="1">
        <text>ATP + protein L-histidine = ADP + protein N-phospho-L-histidine.</text>
        <dbReference type="EC" id="2.7.13.3"/>
    </reaction>
</comment>
<dbReference type="OrthoDB" id="1522078at2"/>
<dbReference type="SMART" id="SM00342">
    <property type="entry name" value="HTH_ARAC"/>
    <property type="match status" value="1"/>
</dbReference>
<dbReference type="AlphaFoldDB" id="A0A7K1GQC4"/>
<dbReference type="FunFam" id="1.10.287.130:FF:000001">
    <property type="entry name" value="Two-component sensor histidine kinase"/>
    <property type="match status" value="1"/>
</dbReference>
<feature type="domain" description="Histidine kinase" evidence="21">
    <location>
        <begin position="460"/>
        <end position="680"/>
    </location>
</feature>
<dbReference type="InterPro" id="IPR019734">
    <property type="entry name" value="TPR_rpt"/>
</dbReference>
<gene>
    <name evidence="23" type="ORF">GJV77_11815</name>
</gene>
<dbReference type="PROSITE" id="PS01124">
    <property type="entry name" value="HTH_ARAC_FAMILY_2"/>
    <property type="match status" value="1"/>
</dbReference>
<keyword evidence="9" id="KW-0418">Kinase</keyword>
<feature type="transmembrane region" description="Helical" evidence="19">
    <location>
        <begin position="6"/>
        <end position="24"/>
    </location>
</feature>
<dbReference type="GO" id="GO:0003700">
    <property type="term" value="F:DNA-binding transcription factor activity"/>
    <property type="evidence" value="ECO:0007669"/>
    <property type="project" value="InterPro"/>
</dbReference>
<dbReference type="Pfam" id="PF00072">
    <property type="entry name" value="Response_reg"/>
    <property type="match status" value="1"/>
</dbReference>
<dbReference type="SUPFAM" id="SSF55874">
    <property type="entry name" value="ATPase domain of HSP90 chaperone/DNA topoisomerase II/histidine kinase"/>
    <property type="match status" value="1"/>
</dbReference>
<dbReference type="RefSeq" id="WP_155036565.1">
    <property type="nucleotide sequence ID" value="NZ_JBHTIG010000009.1"/>
</dbReference>
<keyword evidence="11" id="KW-0902">Two-component regulatory system</keyword>
<feature type="repeat" description="TPR" evidence="17">
    <location>
        <begin position="253"/>
        <end position="286"/>
    </location>
</feature>
<keyword evidence="17" id="KW-0802">TPR repeat</keyword>
<feature type="repeat" description="TPR" evidence="17">
    <location>
        <begin position="173"/>
        <end position="206"/>
    </location>
</feature>
<evidence type="ECO:0000256" key="2">
    <source>
        <dbReference type="ARBA" id="ARBA00004236"/>
    </source>
</evidence>
<evidence type="ECO:0000256" key="13">
    <source>
        <dbReference type="ARBA" id="ARBA00023125"/>
    </source>
</evidence>
<evidence type="ECO:0000259" key="20">
    <source>
        <dbReference type="PROSITE" id="PS01124"/>
    </source>
</evidence>
<dbReference type="InterPro" id="IPR036097">
    <property type="entry name" value="HisK_dim/P_sf"/>
</dbReference>
<dbReference type="PROSITE" id="PS00041">
    <property type="entry name" value="HTH_ARAC_FAMILY_1"/>
    <property type="match status" value="1"/>
</dbReference>
<dbReference type="InterPro" id="IPR036890">
    <property type="entry name" value="HATPase_C_sf"/>
</dbReference>
<keyword evidence="19" id="KW-1133">Transmembrane helix</keyword>
<comment type="caution">
    <text evidence="23">The sequence shown here is derived from an EMBL/GenBank/DDBJ whole genome shotgun (WGS) entry which is preliminary data.</text>
</comment>
<evidence type="ECO:0000256" key="17">
    <source>
        <dbReference type="PROSITE-ProRule" id="PRU00339"/>
    </source>
</evidence>
<dbReference type="SUPFAM" id="SSF52172">
    <property type="entry name" value="CheY-like"/>
    <property type="match status" value="1"/>
</dbReference>
<dbReference type="InterPro" id="IPR003594">
    <property type="entry name" value="HATPase_dom"/>
</dbReference>
<evidence type="ECO:0000256" key="11">
    <source>
        <dbReference type="ARBA" id="ARBA00023012"/>
    </source>
</evidence>
<dbReference type="SUPFAM" id="SSF48452">
    <property type="entry name" value="TPR-like"/>
    <property type="match status" value="2"/>
</dbReference>
<keyword evidence="8" id="KW-0547">Nucleotide-binding</keyword>
<evidence type="ECO:0000256" key="8">
    <source>
        <dbReference type="ARBA" id="ARBA00022741"/>
    </source>
</evidence>
<keyword evidence="6 16" id="KW-0597">Phosphoprotein</keyword>
<dbReference type="PANTHER" id="PTHR43547:SF2">
    <property type="entry name" value="HYBRID SIGNAL TRANSDUCTION HISTIDINE KINASE C"/>
    <property type="match status" value="1"/>
</dbReference>
<dbReference type="PROSITE" id="PS50109">
    <property type="entry name" value="HIS_KIN"/>
    <property type="match status" value="1"/>
</dbReference>
<feature type="region of interest" description="Disordered" evidence="18">
    <location>
        <begin position="689"/>
        <end position="710"/>
    </location>
</feature>
<dbReference type="CDD" id="cd00075">
    <property type="entry name" value="HATPase"/>
    <property type="match status" value="1"/>
</dbReference>
<feature type="repeat" description="TPR" evidence="17">
    <location>
        <begin position="213"/>
        <end position="246"/>
    </location>
</feature>
<proteinExistence type="predicted"/>
<dbReference type="InterPro" id="IPR011006">
    <property type="entry name" value="CheY-like_superfamily"/>
</dbReference>
<dbReference type="InterPro" id="IPR004358">
    <property type="entry name" value="Sig_transdc_His_kin-like_C"/>
</dbReference>